<organism evidence="3 4">
    <name type="scientific">Candidatus Onthenecus intestinigallinarum</name>
    <dbReference type="NCBI Taxonomy" id="2840875"/>
    <lineage>
        <taxon>Bacteria</taxon>
        <taxon>Bacillati</taxon>
        <taxon>Bacillota</taxon>
        <taxon>Clostridia</taxon>
        <taxon>Eubacteriales</taxon>
        <taxon>Candidatus Onthenecus</taxon>
    </lineage>
</organism>
<gene>
    <name evidence="3" type="ORF">IAB73_09690</name>
</gene>
<dbReference type="AlphaFoldDB" id="A0A9D0ZB62"/>
<name>A0A9D0ZB62_9FIRM</name>
<proteinExistence type="predicted"/>
<keyword evidence="3" id="KW-0378">Hydrolase</keyword>
<dbReference type="SUPFAM" id="SSF52980">
    <property type="entry name" value="Restriction endonuclease-like"/>
    <property type="match status" value="1"/>
</dbReference>
<dbReference type="PANTHER" id="PTHR30015:SF7">
    <property type="entry name" value="TYPE IV METHYL-DIRECTED RESTRICTION ENZYME ECOKMRR"/>
    <property type="match status" value="1"/>
</dbReference>
<keyword evidence="3" id="KW-0255">Endonuclease</keyword>
<dbReference type="PANTHER" id="PTHR30015">
    <property type="entry name" value="MRR RESTRICTION SYSTEM PROTEIN"/>
    <property type="match status" value="1"/>
</dbReference>
<dbReference type="Pfam" id="PF14338">
    <property type="entry name" value="Mrr_N"/>
    <property type="match status" value="1"/>
</dbReference>
<feature type="domain" description="Restriction endonuclease type IV Mrr" evidence="1">
    <location>
        <begin position="157"/>
        <end position="274"/>
    </location>
</feature>
<dbReference type="InterPro" id="IPR011335">
    <property type="entry name" value="Restrct_endonuc-II-like"/>
</dbReference>
<sequence length="303" mass="33816">MGVPKYDEMYKPLLQCLADGNVHALKEIKTRIAQHFGLTEAELSEPLPSGRQTYFANRVAWARTYLKKAGLLESPARGTFQITEEGRRVLQEDPRVLDNAYLMRYPSFKAFVSVEVATHPETPSNDPDETETPDDAFENAFRRINQSLADDLLAEIMKLSPVAFEKMVLDLMAKMGYGTFSNAAVTTALTGDEGIDGIIMEDKLGFDLIYVQVKRWDADHPVGRPDVQAFVGAIAGRGGKGLFVTTSSFTKQAIDYARKQHVILMDGDQLARFMIEHDFGVSTKKTFAIKALDTDLFADYQDD</sequence>
<accession>A0A9D0ZB62</accession>
<dbReference type="GO" id="GO:0009307">
    <property type="term" value="P:DNA restriction-modification system"/>
    <property type="evidence" value="ECO:0007669"/>
    <property type="project" value="InterPro"/>
</dbReference>
<reference evidence="3" key="2">
    <citation type="journal article" date="2021" name="PeerJ">
        <title>Extensive microbial diversity within the chicken gut microbiome revealed by metagenomics and culture.</title>
        <authorList>
            <person name="Gilroy R."/>
            <person name="Ravi A."/>
            <person name="Getino M."/>
            <person name="Pursley I."/>
            <person name="Horton D.L."/>
            <person name="Alikhan N.F."/>
            <person name="Baker D."/>
            <person name="Gharbi K."/>
            <person name="Hall N."/>
            <person name="Watson M."/>
            <person name="Adriaenssens E.M."/>
            <person name="Foster-Nyarko E."/>
            <person name="Jarju S."/>
            <person name="Secka A."/>
            <person name="Antonio M."/>
            <person name="Oren A."/>
            <person name="Chaudhuri R.R."/>
            <person name="La Ragione R."/>
            <person name="Hildebrand F."/>
            <person name="Pallen M.J."/>
        </authorList>
    </citation>
    <scope>NUCLEOTIDE SEQUENCE</scope>
    <source>
        <strain evidence="3">ChiSxjej2B14-6234</strain>
    </source>
</reference>
<dbReference type="InterPro" id="IPR052906">
    <property type="entry name" value="Type_IV_Methyl-Rstrct_Enzyme"/>
</dbReference>
<dbReference type="GO" id="GO:0015666">
    <property type="term" value="F:restriction endodeoxyribonuclease activity"/>
    <property type="evidence" value="ECO:0007669"/>
    <property type="project" value="TreeGrafter"/>
</dbReference>
<dbReference type="EMBL" id="DVFJ01000036">
    <property type="protein sequence ID" value="HIQ72462.1"/>
    <property type="molecule type" value="Genomic_DNA"/>
</dbReference>
<protein>
    <submittedName>
        <fullName evidence="3">Restriction endonuclease</fullName>
    </submittedName>
</protein>
<feature type="domain" description="Restriction system protein Mrr-like N-terminal" evidence="2">
    <location>
        <begin position="6"/>
        <end position="91"/>
    </location>
</feature>
<dbReference type="Pfam" id="PF04471">
    <property type="entry name" value="Mrr_cat"/>
    <property type="match status" value="1"/>
</dbReference>
<dbReference type="InterPro" id="IPR007560">
    <property type="entry name" value="Restrct_endonuc_IV_Mrr"/>
</dbReference>
<comment type="caution">
    <text evidence="3">The sequence shown here is derived from an EMBL/GenBank/DDBJ whole genome shotgun (WGS) entry which is preliminary data.</text>
</comment>
<reference evidence="3" key="1">
    <citation type="submission" date="2020-10" db="EMBL/GenBank/DDBJ databases">
        <authorList>
            <person name="Gilroy R."/>
        </authorList>
    </citation>
    <scope>NUCLEOTIDE SEQUENCE</scope>
    <source>
        <strain evidence="3">ChiSxjej2B14-6234</strain>
    </source>
</reference>
<dbReference type="InterPro" id="IPR025745">
    <property type="entry name" value="Mrr-like_N_dom"/>
</dbReference>
<evidence type="ECO:0000313" key="4">
    <source>
        <dbReference type="Proteomes" id="UP000886887"/>
    </source>
</evidence>
<evidence type="ECO:0000259" key="2">
    <source>
        <dbReference type="Pfam" id="PF14338"/>
    </source>
</evidence>
<dbReference type="Proteomes" id="UP000886887">
    <property type="component" value="Unassembled WGS sequence"/>
</dbReference>
<dbReference type="GO" id="GO:0003677">
    <property type="term" value="F:DNA binding"/>
    <property type="evidence" value="ECO:0007669"/>
    <property type="project" value="InterPro"/>
</dbReference>
<dbReference type="InterPro" id="IPR011856">
    <property type="entry name" value="tRNA_endonuc-like_dom_sf"/>
</dbReference>
<evidence type="ECO:0000313" key="3">
    <source>
        <dbReference type="EMBL" id="HIQ72462.1"/>
    </source>
</evidence>
<dbReference type="Gene3D" id="3.40.1350.10">
    <property type="match status" value="1"/>
</dbReference>
<evidence type="ECO:0000259" key="1">
    <source>
        <dbReference type="Pfam" id="PF04471"/>
    </source>
</evidence>
<keyword evidence="3" id="KW-0540">Nuclease</keyword>